<dbReference type="Proteomes" id="UP000276254">
    <property type="component" value="Chromosome"/>
</dbReference>
<dbReference type="KEGG" id="spha:D3Y57_16785"/>
<organism evidence="1 2">
    <name type="scientific">Sphingomonas paeninsulae</name>
    <dbReference type="NCBI Taxonomy" id="2319844"/>
    <lineage>
        <taxon>Bacteria</taxon>
        <taxon>Pseudomonadati</taxon>
        <taxon>Pseudomonadota</taxon>
        <taxon>Alphaproteobacteria</taxon>
        <taxon>Sphingomonadales</taxon>
        <taxon>Sphingomonadaceae</taxon>
        <taxon>Sphingomonas</taxon>
    </lineage>
</organism>
<gene>
    <name evidence="1" type="ORF">D3Y57_16785</name>
</gene>
<protein>
    <submittedName>
        <fullName evidence="1">Uncharacterized protein</fullName>
    </submittedName>
</protein>
<accession>A0A494TCU2</accession>
<dbReference type="RefSeq" id="WP_121154439.1">
    <property type="nucleotide sequence ID" value="NZ_CP032829.1"/>
</dbReference>
<name>A0A494TCU2_SPHPE</name>
<dbReference type="EMBL" id="CP032829">
    <property type="protein sequence ID" value="AYJ87287.1"/>
    <property type="molecule type" value="Genomic_DNA"/>
</dbReference>
<evidence type="ECO:0000313" key="1">
    <source>
        <dbReference type="EMBL" id="AYJ87287.1"/>
    </source>
</evidence>
<evidence type="ECO:0000313" key="2">
    <source>
        <dbReference type="Proteomes" id="UP000276254"/>
    </source>
</evidence>
<dbReference type="OrthoDB" id="7572029at2"/>
<dbReference type="AlphaFoldDB" id="A0A494TCU2"/>
<proteinExistence type="predicted"/>
<keyword evidence="2" id="KW-1185">Reference proteome</keyword>
<sequence length="106" mass="11554">MAIYEIDDEVLNSEAAAGYFERADKRALMGLRATCEILGLPLPDYALRRKPGRTPAGDVMRAYAVDHPVPRPLTLAPRKEDAIPERIAAVRAANAARLNRAATLSV</sequence>
<reference evidence="1 2" key="1">
    <citation type="submission" date="2018-09" db="EMBL/GenBank/DDBJ databases">
        <title>Sphingomonas peninsula sp. nov., isolated from fildes peninsula, Antarctic soil.</title>
        <authorList>
            <person name="Yingchao G."/>
        </authorList>
    </citation>
    <scope>NUCLEOTIDE SEQUENCE [LARGE SCALE GENOMIC DNA]</scope>
    <source>
        <strain evidence="1 2">YZ-8</strain>
    </source>
</reference>